<gene>
    <name evidence="2" type="ORF">LR394_28480</name>
</gene>
<reference evidence="2" key="1">
    <citation type="submission" date="2021-11" db="EMBL/GenBank/DDBJ databases">
        <title>Streptomyces corallinus and Kineosporia corallina sp. nov., two new coral-derived marine actinobacteria.</title>
        <authorList>
            <person name="Buangrab K."/>
            <person name="Sutthacheep M."/>
            <person name="Yeemin T."/>
            <person name="Harunari E."/>
            <person name="Igarashi Y."/>
            <person name="Sripreechasak P."/>
            <person name="Kanchanasin P."/>
            <person name="Tanasupawat S."/>
            <person name="Phongsopitanun W."/>
        </authorList>
    </citation>
    <scope>NUCLEOTIDE SEQUENCE</scope>
    <source>
        <strain evidence="2">JCM 31032</strain>
    </source>
</reference>
<protein>
    <submittedName>
        <fullName evidence="2">Uncharacterized protein</fullName>
    </submittedName>
</protein>
<proteinExistence type="predicted"/>
<name>A0A9X1SX64_9ACTN</name>
<dbReference type="EMBL" id="JAJOMB010000018">
    <property type="protein sequence ID" value="MCD5314845.1"/>
    <property type="molecule type" value="Genomic_DNA"/>
</dbReference>
<keyword evidence="3" id="KW-1185">Reference proteome</keyword>
<organism evidence="2 3">
    <name type="scientific">Kineosporia babensis</name>
    <dbReference type="NCBI Taxonomy" id="499548"/>
    <lineage>
        <taxon>Bacteria</taxon>
        <taxon>Bacillati</taxon>
        <taxon>Actinomycetota</taxon>
        <taxon>Actinomycetes</taxon>
        <taxon>Kineosporiales</taxon>
        <taxon>Kineosporiaceae</taxon>
        <taxon>Kineosporia</taxon>
    </lineage>
</organism>
<dbReference type="Proteomes" id="UP001138997">
    <property type="component" value="Unassembled WGS sequence"/>
</dbReference>
<feature type="region of interest" description="Disordered" evidence="1">
    <location>
        <begin position="1"/>
        <end position="26"/>
    </location>
</feature>
<dbReference type="RefSeq" id="WP_231447649.1">
    <property type="nucleotide sequence ID" value="NZ_JAJOMB010000018.1"/>
</dbReference>
<comment type="caution">
    <text evidence="2">The sequence shown here is derived from an EMBL/GenBank/DDBJ whole genome shotgun (WGS) entry which is preliminary data.</text>
</comment>
<sequence>MTDPPVNPNHQPIDFEPSTHPLQTEGFTPLVDERNRQILVSGICPACQGRTETPWPLASGGQKGWRRHTAPQLAVPDEPTTMICECGRPHPNRPQDDRYEGCGAQWTVLLT</sequence>
<accession>A0A9X1SX64</accession>
<dbReference type="AlphaFoldDB" id="A0A9X1SX64"/>
<evidence type="ECO:0000256" key="1">
    <source>
        <dbReference type="SAM" id="MobiDB-lite"/>
    </source>
</evidence>
<evidence type="ECO:0000313" key="3">
    <source>
        <dbReference type="Proteomes" id="UP001138997"/>
    </source>
</evidence>
<evidence type="ECO:0000313" key="2">
    <source>
        <dbReference type="EMBL" id="MCD5314845.1"/>
    </source>
</evidence>